<dbReference type="EMBL" id="UYRU01054791">
    <property type="protein sequence ID" value="VDN12803.1"/>
    <property type="molecule type" value="Genomic_DNA"/>
</dbReference>
<sequence>MEFFQSPDASSAESIYLDDRQPTVILDALSQTSRYVYFLGRSVLSTQYAQFDCKTAPRPSSSAALKEIRLCCREDTSKAANCHQLEDRPKQGKVNCGQLTVGYTLWSREGASFNITFSPNKERPAAHNGLISCALSDGESVIESNEIEFRDALFYVDKLNTQISNNVQLRYSPFSPADFPLKFECGSDVAAKMKDWPAWMPAVWQKVVPFEWAFCSVEGGTAPAGCAASSTLVNVGEGIATMDGTFYLLSAQYLRSNPNSAIQADRLVALSPQSLDFQFLDGTTLNNFQLQAFYRRPAGDAGKNTASSWYKDGQQLTGASVQDYGLRLPNKVSRAIAGEYKLEVTNPTSPALTFVFNVAVVGPPKFQDVDCMDDLFYVMEDETYRTECKVNPGVSSIKVGVNGIEGQTTKDLRRRLSNALDLANKPISQLKIQFTVSGDDKEGRKVEVTVGPLKPSQNFRLSIKAANENGQSQVAGTIRVVLKVHISIHLPRSTSPRLPLERITKRKTEATVILYSTWFTRSVAPVTA</sequence>
<dbReference type="AlphaFoldDB" id="A0A3P7LPC0"/>
<gene>
    <name evidence="1" type="ORF">DILT_LOCUS8634</name>
</gene>
<evidence type="ECO:0000313" key="1">
    <source>
        <dbReference type="EMBL" id="VDN12803.1"/>
    </source>
</evidence>
<dbReference type="OrthoDB" id="6244967at2759"/>
<name>A0A3P7LPC0_DIBLA</name>
<reference evidence="1 2" key="1">
    <citation type="submission" date="2018-11" db="EMBL/GenBank/DDBJ databases">
        <authorList>
            <consortium name="Pathogen Informatics"/>
        </authorList>
    </citation>
    <scope>NUCLEOTIDE SEQUENCE [LARGE SCALE GENOMIC DNA]</scope>
</reference>
<protein>
    <submittedName>
        <fullName evidence="1">Uncharacterized protein</fullName>
    </submittedName>
</protein>
<evidence type="ECO:0000313" key="2">
    <source>
        <dbReference type="Proteomes" id="UP000281553"/>
    </source>
</evidence>
<organism evidence="1 2">
    <name type="scientific">Dibothriocephalus latus</name>
    <name type="common">Fish tapeworm</name>
    <name type="synonym">Diphyllobothrium latum</name>
    <dbReference type="NCBI Taxonomy" id="60516"/>
    <lineage>
        <taxon>Eukaryota</taxon>
        <taxon>Metazoa</taxon>
        <taxon>Spiralia</taxon>
        <taxon>Lophotrochozoa</taxon>
        <taxon>Platyhelminthes</taxon>
        <taxon>Cestoda</taxon>
        <taxon>Eucestoda</taxon>
        <taxon>Diphyllobothriidea</taxon>
        <taxon>Diphyllobothriidae</taxon>
        <taxon>Dibothriocephalus</taxon>
    </lineage>
</organism>
<accession>A0A3P7LPC0</accession>
<proteinExistence type="predicted"/>
<keyword evidence="2" id="KW-1185">Reference proteome</keyword>
<dbReference type="Proteomes" id="UP000281553">
    <property type="component" value="Unassembled WGS sequence"/>
</dbReference>